<dbReference type="RefSeq" id="WP_157171407.1">
    <property type="nucleotide sequence ID" value="NZ_CAWPHS010000038.1"/>
</dbReference>
<proteinExistence type="predicted"/>
<reference evidence="1 2" key="1">
    <citation type="submission" date="2020-04" db="EMBL/GenBank/DDBJ databases">
        <title>MicrobeNet Type strains.</title>
        <authorList>
            <person name="Nicholson A.C."/>
        </authorList>
    </citation>
    <scope>NUCLEOTIDE SEQUENCE [LARGE SCALE GENOMIC DNA]</scope>
    <source>
        <strain evidence="1 2">DSM 44445</strain>
    </source>
</reference>
<name>A0A7X6M2W1_9NOCA</name>
<accession>A0A7X6M2W1</accession>
<keyword evidence="2" id="KW-1185">Reference proteome</keyword>
<comment type="caution">
    <text evidence="1">The sequence shown here is derived from an EMBL/GenBank/DDBJ whole genome shotgun (WGS) entry which is preliminary data.</text>
</comment>
<dbReference type="EMBL" id="JAAXPE010000043">
    <property type="protein sequence ID" value="NKY89295.1"/>
    <property type="molecule type" value="Genomic_DNA"/>
</dbReference>
<dbReference type="Proteomes" id="UP000523447">
    <property type="component" value="Unassembled WGS sequence"/>
</dbReference>
<protein>
    <submittedName>
        <fullName evidence="1">Uncharacterized protein</fullName>
    </submittedName>
</protein>
<dbReference type="AlphaFoldDB" id="A0A7X6M2W1"/>
<sequence>MLGRRAGDPAIDAPADRLVTVGSTVSGPGAVGAASILGVIAGVVRIDAGDDEED</sequence>
<gene>
    <name evidence="1" type="ORF">HGA07_27265</name>
</gene>
<evidence type="ECO:0000313" key="2">
    <source>
        <dbReference type="Proteomes" id="UP000523447"/>
    </source>
</evidence>
<organism evidence="1 2">
    <name type="scientific">Nocardia veterana</name>
    <dbReference type="NCBI Taxonomy" id="132249"/>
    <lineage>
        <taxon>Bacteria</taxon>
        <taxon>Bacillati</taxon>
        <taxon>Actinomycetota</taxon>
        <taxon>Actinomycetes</taxon>
        <taxon>Mycobacteriales</taxon>
        <taxon>Nocardiaceae</taxon>
        <taxon>Nocardia</taxon>
    </lineage>
</organism>
<evidence type="ECO:0000313" key="1">
    <source>
        <dbReference type="EMBL" id="NKY89295.1"/>
    </source>
</evidence>